<keyword evidence="2" id="KW-1185">Reference proteome</keyword>
<dbReference type="Proteomes" id="UP000028725">
    <property type="component" value="Unassembled WGS sequence"/>
</dbReference>
<sequence length="37" mass="4214">MVQIQLSIKKDSEAMRVEEEGWLEAAQRLEEALHSSA</sequence>
<evidence type="ECO:0000313" key="1">
    <source>
        <dbReference type="EMBL" id="KFE68537.1"/>
    </source>
</evidence>
<reference evidence="1 2" key="1">
    <citation type="submission" date="2014-04" db="EMBL/GenBank/DDBJ databases">
        <title>Genome assembly of Hyalangium minutum DSM 14724.</title>
        <authorList>
            <person name="Sharma G."/>
            <person name="Subramanian S."/>
        </authorList>
    </citation>
    <scope>NUCLEOTIDE SEQUENCE [LARGE SCALE GENOMIC DNA]</scope>
    <source>
        <strain evidence="1 2">DSM 14724</strain>
    </source>
</reference>
<protein>
    <submittedName>
        <fullName evidence="1">Uncharacterized protein</fullName>
    </submittedName>
</protein>
<dbReference type="AlphaFoldDB" id="A0A085WLH4"/>
<name>A0A085WLH4_9BACT</name>
<organism evidence="1 2">
    <name type="scientific">Hyalangium minutum</name>
    <dbReference type="NCBI Taxonomy" id="394096"/>
    <lineage>
        <taxon>Bacteria</taxon>
        <taxon>Pseudomonadati</taxon>
        <taxon>Myxococcota</taxon>
        <taxon>Myxococcia</taxon>
        <taxon>Myxococcales</taxon>
        <taxon>Cystobacterineae</taxon>
        <taxon>Archangiaceae</taxon>
        <taxon>Hyalangium</taxon>
    </lineage>
</organism>
<evidence type="ECO:0000313" key="2">
    <source>
        <dbReference type="Proteomes" id="UP000028725"/>
    </source>
</evidence>
<gene>
    <name evidence="1" type="ORF">DB31_7774</name>
</gene>
<comment type="caution">
    <text evidence="1">The sequence shown here is derived from an EMBL/GenBank/DDBJ whole genome shotgun (WGS) entry which is preliminary data.</text>
</comment>
<proteinExistence type="predicted"/>
<dbReference type="EMBL" id="JMCB01000006">
    <property type="protein sequence ID" value="KFE68537.1"/>
    <property type="molecule type" value="Genomic_DNA"/>
</dbReference>
<accession>A0A085WLH4</accession>